<sequence>MKKKLVTLCTTVLSLLLLSSPVLATPTTVVSLGDTLVENVRTSNLNTWFKNEVITNTDGSEIDSVEDQVQYELFYTDTSREYEVEFLGIGQAGYHSPFGVFTYTGNPSAEFDEAYITYQNPLFVQNEVDDYTTYNFTIEAGSYFGFYLDANGSGRYVTTMVSSNSDDLDHALFFETNKGYTIAFEDIIGGGDKDYEDLIVNFTPTDDSGFAATPEPGTFVLLGFGLIGLAGFGRKRILK</sequence>
<keyword evidence="1" id="KW-0472">Membrane</keyword>
<dbReference type="EMBL" id="BEXT01000001">
    <property type="protein sequence ID" value="GBC62816.1"/>
    <property type="molecule type" value="Genomic_DNA"/>
</dbReference>
<comment type="caution">
    <text evidence="5">The sequence shown here is derived from an EMBL/GenBank/DDBJ whole genome shotgun (WGS) entry which is preliminary data.</text>
</comment>
<dbReference type="AlphaFoldDB" id="A0A401G0U6"/>
<keyword evidence="1" id="KW-1133">Transmembrane helix</keyword>
<keyword evidence="1" id="KW-0812">Transmembrane</keyword>
<keyword evidence="6" id="KW-1185">Reference proteome</keyword>
<accession>A0A401G0U6</accession>
<gene>
    <name evidence="5" type="ORF">DENIS_3793</name>
</gene>
<reference evidence="6" key="2">
    <citation type="submission" date="2019-01" db="EMBL/GenBank/DDBJ databases">
        <title>Genome sequence of Desulfonema ishimotonii strain Tokyo 01.</title>
        <authorList>
            <person name="Fukui M."/>
        </authorList>
    </citation>
    <scope>NUCLEOTIDE SEQUENCE [LARGE SCALE GENOMIC DNA]</scope>
    <source>
        <strain evidence="6">Tokyo 01</strain>
    </source>
</reference>
<dbReference type="Proteomes" id="UP000288096">
    <property type="component" value="Unassembled WGS sequence"/>
</dbReference>
<feature type="domain" description="Ice-binding protein C-terminal" evidence="3">
    <location>
        <begin position="212"/>
        <end position="235"/>
    </location>
</feature>
<dbReference type="InterPro" id="IPR025193">
    <property type="entry name" value="DUF4114"/>
</dbReference>
<organism evidence="5 6">
    <name type="scientific">Desulfonema ishimotonii</name>
    <dbReference type="NCBI Taxonomy" id="45657"/>
    <lineage>
        <taxon>Bacteria</taxon>
        <taxon>Pseudomonadati</taxon>
        <taxon>Thermodesulfobacteriota</taxon>
        <taxon>Desulfobacteria</taxon>
        <taxon>Desulfobacterales</taxon>
        <taxon>Desulfococcaceae</taxon>
        <taxon>Desulfonema</taxon>
    </lineage>
</organism>
<feature type="chain" id="PRO_5019240489" description="PEP-CTERM protein-sorting domain-containing protein" evidence="2">
    <location>
        <begin position="25"/>
        <end position="239"/>
    </location>
</feature>
<name>A0A401G0U6_9BACT</name>
<reference evidence="6" key="1">
    <citation type="submission" date="2017-11" db="EMBL/GenBank/DDBJ databases">
        <authorList>
            <person name="Watanabe M."/>
            <person name="Kojima H."/>
        </authorList>
    </citation>
    <scope>NUCLEOTIDE SEQUENCE [LARGE SCALE GENOMIC DNA]</scope>
    <source>
        <strain evidence="6">Tokyo 01</strain>
    </source>
</reference>
<dbReference type="Pfam" id="PF13448">
    <property type="entry name" value="DUF4114"/>
    <property type="match status" value="1"/>
</dbReference>
<evidence type="ECO:0000256" key="2">
    <source>
        <dbReference type="SAM" id="SignalP"/>
    </source>
</evidence>
<dbReference type="InterPro" id="IPR013424">
    <property type="entry name" value="Ice-binding_C"/>
</dbReference>
<evidence type="ECO:0000259" key="3">
    <source>
        <dbReference type="Pfam" id="PF07589"/>
    </source>
</evidence>
<proteinExistence type="predicted"/>
<evidence type="ECO:0000313" key="5">
    <source>
        <dbReference type="EMBL" id="GBC62816.1"/>
    </source>
</evidence>
<feature type="domain" description="DUF4114" evidence="4">
    <location>
        <begin position="139"/>
        <end position="202"/>
    </location>
</feature>
<evidence type="ECO:0000256" key="1">
    <source>
        <dbReference type="SAM" id="Phobius"/>
    </source>
</evidence>
<dbReference type="Pfam" id="PF07589">
    <property type="entry name" value="PEP-CTERM"/>
    <property type="match status" value="1"/>
</dbReference>
<dbReference type="NCBIfam" id="TIGR02595">
    <property type="entry name" value="PEP_CTERM"/>
    <property type="match status" value="1"/>
</dbReference>
<feature type="transmembrane region" description="Helical" evidence="1">
    <location>
        <begin position="216"/>
        <end position="233"/>
    </location>
</feature>
<protein>
    <recommendedName>
        <fullName evidence="7">PEP-CTERM protein-sorting domain-containing protein</fullName>
    </recommendedName>
</protein>
<evidence type="ECO:0000259" key="4">
    <source>
        <dbReference type="Pfam" id="PF13448"/>
    </source>
</evidence>
<evidence type="ECO:0000313" key="6">
    <source>
        <dbReference type="Proteomes" id="UP000288096"/>
    </source>
</evidence>
<feature type="signal peptide" evidence="2">
    <location>
        <begin position="1"/>
        <end position="24"/>
    </location>
</feature>
<evidence type="ECO:0008006" key="7">
    <source>
        <dbReference type="Google" id="ProtNLM"/>
    </source>
</evidence>
<keyword evidence="2" id="KW-0732">Signal</keyword>